<dbReference type="OrthoDB" id="5149216at2"/>
<dbReference type="Proteomes" id="UP000314616">
    <property type="component" value="Chromosome"/>
</dbReference>
<evidence type="ECO:0000313" key="2">
    <source>
        <dbReference type="Proteomes" id="UP000314616"/>
    </source>
</evidence>
<proteinExistence type="predicted"/>
<gene>
    <name evidence="1" type="ORF">FE374_02660</name>
</gene>
<sequence length="87" mass="9364">MTHTAILLVTERRDLLGVGERLVLEFRGEWAAGAVFAEVALCRAALIRAGVRAGLAAATEAMARGRLVRHADAAQELASVLARRERN</sequence>
<protein>
    <submittedName>
        <fullName evidence="1">Uncharacterized protein</fullName>
    </submittedName>
</protein>
<reference evidence="1 2" key="1">
    <citation type="submission" date="2019-05" db="EMBL/GenBank/DDBJ databases">
        <title>Georgenia *** sp. nov., and Georgenia *** sp. nov., isolated from the intestinal contents of plateau pika (Ochotona curzoniae) in the Qinghai-Tibet plateau of China.</title>
        <authorList>
            <person name="Tian Z."/>
        </authorList>
    </citation>
    <scope>NUCLEOTIDE SEQUENCE [LARGE SCALE GENOMIC DNA]</scope>
    <source>
        <strain evidence="1 2">Z443</strain>
    </source>
</reference>
<accession>A0A5B8C6X9</accession>
<dbReference type="RefSeq" id="WP_139927118.1">
    <property type="nucleotide sequence ID" value="NZ_CP040915.1"/>
</dbReference>
<dbReference type="EMBL" id="CP040915">
    <property type="protein sequence ID" value="QDC23676.1"/>
    <property type="molecule type" value="Genomic_DNA"/>
</dbReference>
<dbReference type="AlphaFoldDB" id="A0A5B8C6X9"/>
<organism evidence="1 2">
    <name type="scientific">Georgenia yuyongxinii</name>
    <dbReference type="NCBI Taxonomy" id="2589797"/>
    <lineage>
        <taxon>Bacteria</taxon>
        <taxon>Bacillati</taxon>
        <taxon>Actinomycetota</taxon>
        <taxon>Actinomycetes</taxon>
        <taxon>Micrococcales</taxon>
        <taxon>Bogoriellaceae</taxon>
        <taxon>Georgenia</taxon>
    </lineage>
</organism>
<evidence type="ECO:0000313" key="1">
    <source>
        <dbReference type="EMBL" id="QDC23676.1"/>
    </source>
</evidence>
<dbReference type="KEGG" id="gyu:FE374_02660"/>
<name>A0A5B8C6X9_9MICO</name>